<dbReference type="SUPFAM" id="SSF141091">
    <property type="entry name" value="L21p-like"/>
    <property type="match status" value="1"/>
</dbReference>
<accession>A0ABR1YCV1</accession>
<feature type="compositionally biased region" description="Polar residues" evidence="3">
    <location>
        <begin position="56"/>
        <end position="77"/>
    </location>
</feature>
<feature type="compositionally biased region" description="Pro residues" evidence="3">
    <location>
        <begin position="82"/>
        <end position="96"/>
    </location>
</feature>
<dbReference type="InterPro" id="IPR028909">
    <property type="entry name" value="bL21-like"/>
</dbReference>
<proteinExistence type="inferred from homology"/>
<evidence type="ECO:0000256" key="3">
    <source>
        <dbReference type="SAM" id="MobiDB-lite"/>
    </source>
</evidence>
<gene>
    <name evidence="4" type="ORF">HDK90DRAFT_72310</name>
</gene>
<evidence type="ECO:0000256" key="1">
    <source>
        <dbReference type="ARBA" id="ARBA00008563"/>
    </source>
</evidence>
<dbReference type="PANTHER" id="PTHR21349:SF0">
    <property type="entry name" value="LARGE RIBOSOMAL SUBUNIT PROTEIN BL21M"/>
    <property type="match status" value="1"/>
</dbReference>
<dbReference type="Pfam" id="PF00829">
    <property type="entry name" value="Ribosomal_L21p"/>
    <property type="match status" value="1"/>
</dbReference>
<reference evidence="4 5" key="1">
    <citation type="submission" date="2024-04" db="EMBL/GenBank/DDBJ databases">
        <title>Phyllosticta paracitricarpa is synonymous to the EU quarantine fungus P. citricarpa based on phylogenomic analyses.</title>
        <authorList>
            <consortium name="Lawrence Berkeley National Laboratory"/>
            <person name="Van Ingen-Buijs V.A."/>
            <person name="Van Westerhoven A.C."/>
            <person name="Haridas S."/>
            <person name="Skiadas P."/>
            <person name="Martin F."/>
            <person name="Groenewald J.Z."/>
            <person name="Crous P.W."/>
            <person name="Seidl M.F."/>
        </authorList>
    </citation>
    <scope>NUCLEOTIDE SEQUENCE [LARGE SCALE GENOMIC DNA]</scope>
    <source>
        <strain evidence="4 5">CBS 123374</strain>
    </source>
</reference>
<organism evidence="4 5">
    <name type="scientific">Phyllosticta capitalensis</name>
    <dbReference type="NCBI Taxonomy" id="121624"/>
    <lineage>
        <taxon>Eukaryota</taxon>
        <taxon>Fungi</taxon>
        <taxon>Dikarya</taxon>
        <taxon>Ascomycota</taxon>
        <taxon>Pezizomycotina</taxon>
        <taxon>Dothideomycetes</taxon>
        <taxon>Dothideomycetes incertae sedis</taxon>
        <taxon>Botryosphaeriales</taxon>
        <taxon>Phyllostictaceae</taxon>
        <taxon>Phyllosticta</taxon>
    </lineage>
</organism>
<evidence type="ECO:0000256" key="2">
    <source>
        <dbReference type="ARBA" id="ARBA00044129"/>
    </source>
</evidence>
<comment type="caution">
    <text evidence="4">The sequence shown here is derived from an EMBL/GenBank/DDBJ whole genome shotgun (WGS) entry which is preliminary data.</text>
</comment>
<keyword evidence="5" id="KW-1185">Reference proteome</keyword>
<dbReference type="InterPro" id="IPR036164">
    <property type="entry name" value="bL21-like_sf"/>
</dbReference>
<dbReference type="EMBL" id="JBBWRZ010000011">
    <property type="protein sequence ID" value="KAK8225988.1"/>
    <property type="molecule type" value="Genomic_DNA"/>
</dbReference>
<dbReference type="Proteomes" id="UP001492380">
    <property type="component" value="Unassembled WGS sequence"/>
</dbReference>
<feature type="region of interest" description="Disordered" evidence="3">
    <location>
        <begin position="278"/>
        <end position="325"/>
    </location>
</feature>
<sequence length="325" mass="35872">MFSRTIRRSIVDVQSALAPRHALPLRARLSTVSNTLEPGNVPEPLTNASRHKSNRTADYSLNIQGSRQTKTPSTPNDSVATPPAPSSASPLPPPTAISPSSGNTPLSDSVKELLPLLKAQTPHYMVAHIHEKAYLVTEGDTVRLPFLMAGVQPGDVLRLNRATVLGSRDFTLRAAAPVKGTREDPGRKMRWVDERVFVCRATVVGVESEPMRVKEKTKQRNRHVKHAKSKHKYTVLRISELTVRDVNEIKANEKVRVQKAHERLAMLAEKEAAREAAAHARAAAKLRKAEQRSELKKEAAKRKSDEKTQAAHVPKAEVEPEKQAA</sequence>
<dbReference type="PANTHER" id="PTHR21349">
    <property type="entry name" value="50S RIBOSOMAL PROTEIN L21"/>
    <property type="match status" value="1"/>
</dbReference>
<feature type="region of interest" description="Disordered" evidence="3">
    <location>
        <begin position="34"/>
        <end position="106"/>
    </location>
</feature>
<feature type="compositionally biased region" description="Basic and acidic residues" evidence="3">
    <location>
        <begin position="287"/>
        <end position="325"/>
    </location>
</feature>
<protein>
    <recommendedName>
        <fullName evidence="2">Large ribosomal subunit protein bL21m</fullName>
    </recommendedName>
</protein>
<name>A0ABR1YCV1_9PEZI</name>
<evidence type="ECO:0000313" key="4">
    <source>
        <dbReference type="EMBL" id="KAK8225988.1"/>
    </source>
</evidence>
<evidence type="ECO:0000313" key="5">
    <source>
        <dbReference type="Proteomes" id="UP001492380"/>
    </source>
</evidence>
<comment type="similarity">
    <text evidence="1">Belongs to the bacterial ribosomal protein bL21 family.</text>
</comment>